<dbReference type="InterPro" id="IPR029044">
    <property type="entry name" value="Nucleotide-diphossugar_trans"/>
</dbReference>
<keyword evidence="5" id="KW-1185">Reference proteome</keyword>
<evidence type="ECO:0000313" key="4">
    <source>
        <dbReference type="EMBL" id="CAD6549435.1"/>
    </source>
</evidence>
<name>A0ABM8NYK2_9BURK</name>
<dbReference type="Proteomes" id="UP000656319">
    <property type="component" value="Unassembled WGS sequence"/>
</dbReference>
<evidence type="ECO:0000256" key="2">
    <source>
        <dbReference type="ARBA" id="ARBA00022692"/>
    </source>
</evidence>
<comment type="caution">
    <text evidence="4">The sequence shown here is derived from an EMBL/GenBank/DDBJ whole genome shotgun (WGS) entry which is preliminary data.</text>
</comment>
<organism evidence="4 5">
    <name type="scientific">Paraburkholderia hiiakae</name>
    <dbReference type="NCBI Taxonomy" id="1081782"/>
    <lineage>
        <taxon>Bacteria</taxon>
        <taxon>Pseudomonadati</taxon>
        <taxon>Pseudomonadota</taxon>
        <taxon>Betaproteobacteria</taxon>
        <taxon>Burkholderiales</taxon>
        <taxon>Burkholderiaceae</taxon>
        <taxon>Paraburkholderia</taxon>
    </lineage>
</organism>
<protein>
    <recommendedName>
        <fullName evidence="6">Glycosyl transferase family 2</fullName>
    </recommendedName>
</protein>
<keyword evidence="3" id="KW-1133">Transmembrane helix</keyword>
<comment type="subcellular location">
    <subcellularLocation>
        <location evidence="1">Membrane</location>
        <topology evidence="1">Single-pass membrane protein</topology>
    </subcellularLocation>
</comment>
<dbReference type="Pfam" id="PF13704">
    <property type="entry name" value="Glyco_tranf_2_4"/>
    <property type="match status" value="1"/>
</dbReference>
<dbReference type="RefSeq" id="WP_201698450.1">
    <property type="nucleotide sequence ID" value="NZ_CAJHCQ010000013.1"/>
</dbReference>
<keyword evidence="3" id="KW-0472">Membrane</keyword>
<proteinExistence type="predicted"/>
<reference evidence="4 5" key="1">
    <citation type="submission" date="2020-10" db="EMBL/GenBank/DDBJ databases">
        <authorList>
            <person name="Peeters C."/>
        </authorList>
    </citation>
    <scope>NUCLEOTIDE SEQUENCE [LARGE SCALE GENOMIC DNA]</scope>
    <source>
        <strain evidence="4 5">LMG 27952</strain>
    </source>
</reference>
<dbReference type="EMBL" id="CAJHCQ010000013">
    <property type="protein sequence ID" value="CAD6549435.1"/>
    <property type="molecule type" value="Genomic_DNA"/>
</dbReference>
<evidence type="ECO:0000256" key="1">
    <source>
        <dbReference type="ARBA" id="ARBA00004167"/>
    </source>
</evidence>
<evidence type="ECO:0000313" key="5">
    <source>
        <dbReference type="Proteomes" id="UP000656319"/>
    </source>
</evidence>
<evidence type="ECO:0008006" key="6">
    <source>
        <dbReference type="Google" id="ProtNLM"/>
    </source>
</evidence>
<dbReference type="PANTHER" id="PTHR21461">
    <property type="entry name" value="GLYCOSYLTRANSFERASE FAMILY 92 PROTEIN"/>
    <property type="match status" value="1"/>
</dbReference>
<evidence type="ECO:0000256" key="3">
    <source>
        <dbReference type="ARBA" id="ARBA00022989"/>
    </source>
</evidence>
<gene>
    <name evidence="4" type="ORF">LMG27952_04884</name>
</gene>
<dbReference type="SUPFAM" id="SSF53448">
    <property type="entry name" value="Nucleotide-diphospho-sugar transferases"/>
    <property type="match status" value="1"/>
</dbReference>
<sequence>MRTGIVTIQKNRAPWIPEWIAFHHLAGFNRFYFYAHNCTDDTAQVLQRLGQLYDIKSFTLTTDQNRVQLSAYQHAYENFGHECDWLAFIDGDEFLFPVADRTIGAALDRFNYEKISAIGAYWSCFGSSGHVDEPAGLIVKNYRHRFALDAPANRHVKSIVRGRQNTSVGPNAHIFNTPYGTVDENMRQVTTGAAPYDPTHQYFRINHYACQSLEFFRKFKQRSGAADAGQAFVRPDSWWTEYDRNDCFDASLESWYPQLEAEVQRIGFTDFAGRFTPPSDA</sequence>
<keyword evidence="2" id="KW-0812">Transmembrane</keyword>
<dbReference type="PANTHER" id="PTHR21461:SF69">
    <property type="entry name" value="GLYCOSYLTRANSFERASE FAMILY 92 PROTEIN"/>
    <property type="match status" value="1"/>
</dbReference>
<accession>A0ABM8NYK2</accession>